<feature type="region of interest" description="Disordered" evidence="1">
    <location>
        <begin position="1"/>
        <end position="23"/>
    </location>
</feature>
<feature type="compositionally biased region" description="Basic and acidic residues" evidence="1">
    <location>
        <begin position="11"/>
        <end position="21"/>
    </location>
</feature>
<keyword evidence="4" id="KW-1185">Reference proteome</keyword>
<evidence type="ECO:0000313" key="4">
    <source>
        <dbReference type="Proteomes" id="UP000199063"/>
    </source>
</evidence>
<name>A0A1H0C7M1_9ACTN</name>
<evidence type="ECO:0000313" key="3">
    <source>
        <dbReference type="EMBL" id="SDN53910.1"/>
    </source>
</evidence>
<organism evidence="3 4">
    <name type="scientific">Streptomyces wuyuanensis</name>
    <dbReference type="NCBI Taxonomy" id="1196353"/>
    <lineage>
        <taxon>Bacteria</taxon>
        <taxon>Bacillati</taxon>
        <taxon>Actinomycetota</taxon>
        <taxon>Actinomycetes</taxon>
        <taxon>Kitasatosporales</taxon>
        <taxon>Streptomycetaceae</taxon>
        <taxon>Streptomyces</taxon>
    </lineage>
</organism>
<dbReference type="AlphaFoldDB" id="A0A1H0C7M1"/>
<evidence type="ECO:0000256" key="1">
    <source>
        <dbReference type="SAM" id="MobiDB-lite"/>
    </source>
</evidence>
<feature type="domain" description="DUF1990" evidence="2">
    <location>
        <begin position="26"/>
        <end position="181"/>
    </location>
</feature>
<dbReference type="Proteomes" id="UP000199063">
    <property type="component" value="Unassembled WGS sequence"/>
</dbReference>
<dbReference type="PANTHER" id="PTHR34202:SF1">
    <property type="entry name" value="UPF0548 PROTEIN"/>
    <property type="match status" value="1"/>
</dbReference>
<reference evidence="4" key="1">
    <citation type="submission" date="2016-10" db="EMBL/GenBank/DDBJ databases">
        <authorList>
            <person name="Varghese N."/>
            <person name="Submissions S."/>
        </authorList>
    </citation>
    <scope>NUCLEOTIDE SEQUENCE [LARGE SCALE GENOMIC DNA]</scope>
    <source>
        <strain evidence="4">CGMCC 4.7042</strain>
    </source>
</reference>
<gene>
    <name evidence="3" type="ORF">SAMN05444921_12960</name>
</gene>
<protein>
    <submittedName>
        <fullName evidence="3">Uncharacterized protein, UPF0548 family</fullName>
    </submittedName>
</protein>
<dbReference type="OrthoDB" id="120660at2"/>
<dbReference type="InterPro" id="IPR018960">
    <property type="entry name" value="DUF1990"/>
</dbReference>
<evidence type="ECO:0000259" key="2">
    <source>
        <dbReference type="Pfam" id="PF09348"/>
    </source>
</evidence>
<accession>A0A1H0C7M1</accession>
<dbReference type="EMBL" id="FNHI01000029">
    <property type="protein sequence ID" value="SDN53910.1"/>
    <property type="molecule type" value="Genomic_DNA"/>
</dbReference>
<dbReference type="PANTHER" id="PTHR34202">
    <property type="entry name" value="UPF0548 PROTEIN"/>
    <property type="match status" value="1"/>
</dbReference>
<dbReference type="STRING" id="1196353.SAMN05444921_12960"/>
<sequence length="209" mass="22339">MNRTDTTGPTRPERKDRRVASDDGLNYAETGATLLGPLPEGYRHLHVRVPVGRGGAALETAGAAVTGWTMHRASGARVAASTARAEPGSSVEVSIGAGPLRFRAPCRVIWTVREPDRIGFAYGTLSGHPECGEESFLAEMAADGTVWFTVTAFSRPARWYTRLAGPLVPVLQRMYARRLGATLRRLVAEADTGGTGGPRWSGSRHPTTG</sequence>
<dbReference type="Pfam" id="PF09348">
    <property type="entry name" value="DUF1990"/>
    <property type="match status" value="1"/>
</dbReference>
<feature type="region of interest" description="Disordered" evidence="1">
    <location>
        <begin position="190"/>
        <end position="209"/>
    </location>
</feature>
<proteinExistence type="predicted"/>